<evidence type="ECO:0000256" key="7">
    <source>
        <dbReference type="SAM" id="Phobius"/>
    </source>
</evidence>
<accession>A0A7X8SJD7</accession>
<keyword evidence="3 7" id="KW-0812">Transmembrane</keyword>
<dbReference type="RefSeq" id="WP_168882039.1">
    <property type="nucleotide sequence ID" value="NZ_JABAIL010000002.1"/>
</dbReference>
<evidence type="ECO:0000256" key="3">
    <source>
        <dbReference type="ARBA" id="ARBA00022692"/>
    </source>
</evidence>
<dbReference type="Pfam" id="PF01694">
    <property type="entry name" value="Rhomboid"/>
    <property type="match status" value="1"/>
</dbReference>
<feature type="domain" description="DUF6576" evidence="9">
    <location>
        <begin position="271"/>
        <end position="303"/>
    </location>
</feature>
<organism evidence="10 11">
    <name type="scientific">Flammeovirga agarivorans</name>
    <dbReference type="NCBI Taxonomy" id="2726742"/>
    <lineage>
        <taxon>Bacteria</taxon>
        <taxon>Pseudomonadati</taxon>
        <taxon>Bacteroidota</taxon>
        <taxon>Cytophagia</taxon>
        <taxon>Cytophagales</taxon>
        <taxon>Flammeovirgaceae</taxon>
        <taxon>Flammeovirga</taxon>
    </lineage>
</organism>
<evidence type="ECO:0000259" key="9">
    <source>
        <dbReference type="Pfam" id="PF20216"/>
    </source>
</evidence>
<keyword evidence="10" id="KW-0645">Protease</keyword>
<keyword evidence="11" id="KW-1185">Reference proteome</keyword>
<evidence type="ECO:0000256" key="6">
    <source>
        <dbReference type="ARBA" id="ARBA00023136"/>
    </source>
</evidence>
<feature type="transmembrane region" description="Helical" evidence="7">
    <location>
        <begin position="20"/>
        <end position="40"/>
    </location>
</feature>
<evidence type="ECO:0000256" key="5">
    <source>
        <dbReference type="ARBA" id="ARBA00022989"/>
    </source>
</evidence>
<dbReference type="InterPro" id="IPR046483">
    <property type="entry name" value="DUF6576"/>
</dbReference>
<comment type="subcellular location">
    <subcellularLocation>
        <location evidence="1">Membrane</location>
        <topology evidence="1">Multi-pass membrane protein</topology>
    </subcellularLocation>
</comment>
<protein>
    <submittedName>
        <fullName evidence="10">Rhomboid family intramembrane serine protease</fullName>
    </submittedName>
</protein>
<feature type="transmembrane region" description="Helical" evidence="7">
    <location>
        <begin position="85"/>
        <end position="106"/>
    </location>
</feature>
<dbReference type="GO" id="GO:0016020">
    <property type="term" value="C:membrane"/>
    <property type="evidence" value="ECO:0007669"/>
    <property type="project" value="UniProtKB-SubCell"/>
</dbReference>
<gene>
    <name evidence="10" type="ORF">HGP29_09030</name>
</gene>
<evidence type="ECO:0000313" key="10">
    <source>
        <dbReference type="EMBL" id="NLR91348.1"/>
    </source>
</evidence>
<keyword evidence="5 7" id="KW-1133">Transmembrane helix</keyword>
<evidence type="ECO:0000256" key="2">
    <source>
        <dbReference type="ARBA" id="ARBA00009045"/>
    </source>
</evidence>
<sequence length="306" mass="33748">MNGFISDLKYTWNKPGSGLLRLIIVNVVVYVCMSLLLLALKLSGLVDVYYEYIFPNVALPPSAIDFVKAPWTLITYFFMHSMSDFFHILFNMLIMYWFGMIFTEFLGDKKVVAIYFLGGIAGGLAYLFMYNVIPYYNARMDMVSGLIGASASVYAIVVGSAAIAPDYKINLLFVGPVKIKYLAAVYIFLSLIQTAGANAGGEIAHLGGALMGYGYVAILKKGTDLGTPLYKISDFFSDLMSSEKKLKVVHRGGKKKASKKTTTAKTGAQPSQATVDEILDKISDKGYEGLTQEEKQILFKASQRKH</sequence>
<dbReference type="GO" id="GO:0006508">
    <property type="term" value="P:proteolysis"/>
    <property type="evidence" value="ECO:0007669"/>
    <property type="project" value="UniProtKB-KW"/>
</dbReference>
<keyword evidence="6 7" id="KW-0472">Membrane</keyword>
<feature type="transmembrane region" description="Helical" evidence="7">
    <location>
        <begin position="179"/>
        <end position="197"/>
    </location>
</feature>
<comment type="caution">
    <text evidence="10">The sequence shown here is derived from an EMBL/GenBank/DDBJ whole genome shotgun (WGS) entry which is preliminary data.</text>
</comment>
<dbReference type="PANTHER" id="PTHR43731">
    <property type="entry name" value="RHOMBOID PROTEASE"/>
    <property type="match status" value="1"/>
</dbReference>
<dbReference type="Pfam" id="PF20216">
    <property type="entry name" value="DUF6576"/>
    <property type="match status" value="1"/>
</dbReference>
<feature type="domain" description="Peptidase S54 rhomboid" evidence="8">
    <location>
        <begin position="70"/>
        <end position="220"/>
    </location>
</feature>
<dbReference type="InterPro" id="IPR035952">
    <property type="entry name" value="Rhomboid-like_sf"/>
</dbReference>
<name>A0A7X8SJD7_9BACT</name>
<proteinExistence type="inferred from homology"/>
<dbReference type="EMBL" id="JABAIL010000002">
    <property type="protein sequence ID" value="NLR91348.1"/>
    <property type="molecule type" value="Genomic_DNA"/>
</dbReference>
<dbReference type="AlphaFoldDB" id="A0A7X8SJD7"/>
<dbReference type="Gene3D" id="1.20.1540.10">
    <property type="entry name" value="Rhomboid-like"/>
    <property type="match status" value="1"/>
</dbReference>
<evidence type="ECO:0000313" key="11">
    <source>
        <dbReference type="Proteomes" id="UP000585050"/>
    </source>
</evidence>
<evidence type="ECO:0000256" key="1">
    <source>
        <dbReference type="ARBA" id="ARBA00004141"/>
    </source>
</evidence>
<dbReference type="InterPro" id="IPR022764">
    <property type="entry name" value="Peptidase_S54_rhomboid_dom"/>
</dbReference>
<dbReference type="SUPFAM" id="SSF144091">
    <property type="entry name" value="Rhomboid-like"/>
    <property type="match status" value="1"/>
</dbReference>
<evidence type="ECO:0000256" key="4">
    <source>
        <dbReference type="ARBA" id="ARBA00022801"/>
    </source>
</evidence>
<evidence type="ECO:0000259" key="8">
    <source>
        <dbReference type="Pfam" id="PF01694"/>
    </source>
</evidence>
<reference evidence="10 11" key="1">
    <citation type="submission" date="2020-04" db="EMBL/GenBank/DDBJ databases">
        <title>Flammeovirga sp. SR4, a novel species isolated from seawater.</title>
        <authorList>
            <person name="Wang X."/>
        </authorList>
    </citation>
    <scope>NUCLEOTIDE SEQUENCE [LARGE SCALE GENOMIC DNA]</scope>
    <source>
        <strain evidence="10 11">SR4</strain>
    </source>
</reference>
<dbReference type="Proteomes" id="UP000585050">
    <property type="component" value="Unassembled WGS sequence"/>
</dbReference>
<feature type="transmembrane region" description="Helical" evidence="7">
    <location>
        <begin position="113"/>
        <end position="133"/>
    </location>
</feature>
<dbReference type="PANTHER" id="PTHR43731:SF14">
    <property type="entry name" value="PRESENILIN-ASSOCIATED RHOMBOID-LIKE PROTEIN, MITOCHONDRIAL"/>
    <property type="match status" value="1"/>
</dbReference>
<keyword evidence="4" id="KW-0378">Hydrolase</keyword>
<feature type="transmembrane region" description="Helical" evidence="7">
    <location>
        <begin position="145"/>
        <end position="167"/>
    </location>
</feature>
<comment type="similarity">
    <text evidence="2">Belongs to the peptidase S54 family.</text>
</comment>
<dbReference type="GO" id="GO:0004252">
    <property type="term" value="F:serine-type endopeptidase activity"/>
    <property type="evidence" value="ECO:0007669"/>
    <property type="project" value="InterPro"/>
</dbReference>
<dbReference type="InterPro" id="IPR050925">
    <property type="entry name" value="Rhomboid_protease_S54"/>
</dbReference>